<proteinExistence type="predicted"/>
<dbReference type="eggNOG" id="COG2205">
    <property type="taxonomic scope" value="Bacteria"/>
</dbReference>
<evidence type="ECO:0000256" key="3">
    <source>
        <dbReference type="ARBA" id="ARBA00022553"/>
    </source>
</evidence>
<feature type="transmembrane region" description="Helical" evidence="12">
    <location>
        <begin position="500"/>
        <end position="521"/>
    </location>
</feature>
<dbReference type="CDD" id="cd17546">
    <property type="entry name" value="REC_hyHK_CKI1_RcsC-like"/>
    <property type="match status" value="1"/>
</dbReference>
<dbReference type="Pfam" id="PF00072">
    <property type="entry name" value="Response_reg"/>
    <property type="match status" value="1"/>
</dbReference>
<dbReference type="InterPro" id="IPR003661">
    <property type="entry name" value="HisK_dim/P_dom"/>
</dbReference>
<evidence type="ECO:0000256" key="13">
    <source>
        <dbReference type="SAM" id="SignalP"/>
    </source>
</evidence>
<keyword evidence="12" id="KW-0812">Transmembrane</keyword>
<feature type="domain" description="Histidine kinase" evidence="14">
    <location>
        <begin position="734"/>
        <end position="953"/>
    </location>
</feature>
<dbReference type="EC" id="2.7.13.3" evidence="2"/>
<dbReference type="KEGG" id="hhy:Halhy_5231"/>
<keyword evidence="12" id="KW-0472">Membrane</keyword>
<feature type="signal peptide" evidence="13">
    <location>
        <begin position="1"/>
        <end position="22"/>
    </location>
</feature>
<evidence type="ECO:0000256" key="4">
    <source>
        <dbReference type="ARBA" id="ARBA00022679"/>
    </source>
</evidence>
<evidence type="ECO:0000313" key="17">
    <source>
        <dbReference type="Proteomes" id="UP000008461"/>
    </source>
</evidence>
<dbReference type="SUPFAM" id="SSF55874">
    <property type="entry name" value="ATPase domain of HSP90 chaperone/DNA topoisomerase II/histidine kinase"/>
    <property type="match status" value="1"/>
</dbReference>
<dbReference type="OrthoDB" id="9816309at2"/>
<dbReference type="InterPro" id="IPR011623">
    <property type="entry name" value="7TMR_DISM_rcpt_extracell_dom1"/>
</dbReference>
<dbReference type="InterPro" id="IPR001789">
    <property type="entry name" value="Sig_transdc_resp-reg_receiver"/>
</dbReference>
<keyword evidence="8" id="KW-0902">Two-component regulatory system</keyword>
<dbReference type="EMBL" id="CP002691">
    <property type="protein sequence ID" value="AEE53057.1"/>
    <property type="molecule type" value="Genomic_DNA"/>
</dbReference>
<evidence type="ECO:0000259" key="14">
    <source>
        <dbReference type="PROSITE" id="PS50109"/>
    </source>
</evidence>
<dbReference type="CDD" id="cd16922">
    <property type="entry name" value="HATPase_EvgS-ArcB-TorS-like"/>
    <property type="match status" value="1"/>
</dbReference>
<dbReference type="InterPro" id="IPR011006">
    <property type="entry name" value="CheY-like_superfamily"/>
</dbReference>
<dbReference type="PANTHER" id="PTHR45339:SF1">
    <property type="entry name" value="HYBRID SIGNAL TRANSDUCTION HISTIDINE KINASE J"/>
    <property type="match status" value="1"/>
</dbReference>
<dbReference type="AlphaFoldDB" id="F4L5Z7"/>
<sequence length="1099" mass="125335">MNLSKILLSLLLLLAGAHLCPAQKNVQDSRSIDSIAEKTTLPRGFKTRQQLLSTIAKAIENKAYDAAISQTRQVVAAAISNKDTANLRDAYRLLSKVYHLKGDAKQRDQYELLIQKMALAYGYHLDEGLRFLKNKQDPHSTQAHTYIYDELQLLEDRTGKLTFDEISSPAFQARYKNNFTLEPGNELYKLRASDASYTVSKTLFNQDAVYWVKLKVVGSNTKQGHYLFLIGRNWGASWDKVDLYVSSKGKATEHYKFGLALSPKEKDFKYGANFFELALEKNEVKTLYIRLEGARKNNNAVWRPDHVCLVLADPRYFQEFGGYYHIPDSITHTHNFLQPRRLNHIIHSLNFIEDPKQQYNLKDVVNNWGKLAPMFPYQIMDRKPSTGYWAQLKVVNTAKSTAKHSFMLPEQWDDVEVYVPDVYNNYKKYRTGTNLADEQKMVPGLYNIIRINAPYNDSLTIFIQFKSNKLFSNASTTLNKFEIAHFEESQLWYEHNQQYLPHYIMTGVALILMLYYFIFFLINKERSYLYLLLMFTGLFILMFNNSNIFSQFQYNTAISAFAGSIIILGLFKYAETILNIKQWSSWIYKANRIIFITLLIILLVALGTLFYHYFFAPLSAADDSPVIDRVLNYFIPFVAIILFIQAIYAAIKRVKFANLFLLFYVLCISPFILAFVITFSGSDGMIRIAYVLWTLSTLGLMLITAYYIKQLREDQAEKEKAQASERAKHQFLANMSHEIRTPMNAIKGMTDILLRRNPKDDQKEYLEGIKQSSDSLLIIINDILDISKIEAGKVELENEPFSVVELVNNVHTIMQFKAEEKGLELLKDIPEENLTVQGDATRLRQILLNLIGNAIKFTEKGVVTTSVKSEQSGEKVNVHFIISDTGIGIDQDRMDKIFKSFEQAYSDTSRKFGGTGLGLSISKKLVELHGGKIWVESEKGKGSQFHFTIPYVIAGTAVDTPQPEDANANVAEALKGARILLVEDNQFNAVVAQEELEDAIEGVQVELAENGLIAVEKLKSSTFDVILMDVQMPTMNGFEATKAIRNFGNEKAHTPIIAMTANVLKEEVDLCYEAGMNDFIGKPFDTTELLQKIHQLIKR</sequence>
<dbReference type="InterPro" id="IPR011622">
    <property type="entry name" value="7TMR_DISM_rcpt_extracell_dom2"/>
</dbReference>
<dbReference type="SUPFAM" id="SSF47384">
    <property type="entry name" value="Homodimeric domain of signal transducing histidine kinase"/>
    <property type="match status" value="1"/>
</dbReference>
<dbReference type="Proteomes" id="UP000008461">
    <property type="component" value="Chromosome"/>
</dbReference>
<comment type="catalytic activity">
    <reaction evidence="1">
        <text>ATP + protein L-histidine = ADP + protein N-phospho-L-histidine.</text>
        <dbReference type="EC" id="2.7.13.3"/>
    </reaction>
</comment>
<dbReference type="eggNOG" id="COG0784">
    <property type="taxonomic scope" value="Bacteria"/>
</dbReference>
<evidence type="ECO:0000256" key="11">
    <source>
        <dbReference type="PROSITE-ProRule" id="PRU00169"/>
    </source>
</evidence>
<dbReference type="Gene3D" id="1.10.287.130">
    <property type="match status" value="1"/>
</dbReference>
<dbReference type="Pfam" id="PF00512">
    <property type="entry name" value="HisKA"/>
    <property type="match status" value="1"/>
</dbReference>
<feature type="chain" id="PRO_5003310737" description="Sensory/regulatory protein RpfC" evidence="13">
    <location>
        <begin position="23"/>
        <end position="1099"/>
    </location>
</feature>
<dbReference type="Gene3D" id="3.30.565.10">
    <property type="entry name" value="Histidine kinase-like ATPase, C-terminal domain"/>
    <property type="match status" value="1"/>
</dbReference>
<feature type="transmembrane region" description="Helical" evidence="12">
    <location>
        <begin position="658"/>
        <end position="679"/>
    </location>
</feature>
<organism evidence="16 17">
    <name type="scientific">Haliscomenobacter hydrossis (strain ATCC 27775 / DSM 1100 / LMG 10767 / O)</name>
    <dbReference type="NCBI Taxonomy" id="760192"/>
    <lineage>
        <taxon>Bacteria</taxon>
        <taxon>Pseudomonadati</taxon>
        <taxon>Bacteroidota</taxon>
        <taxon>Saprospiria</taxon>
        <taxon>Saprospirales</taxon>
        <taxon>Haliscomenobacteraceae</taxon>
        <taxon>Haliscomenobacter</taxon>
    </lineage>
</organism>
<evidence type="ECO:0000259" key="15">
    <source>
        <dbReference type="PROSITE" id="PS50110"/>
    </source>
</evidence>
<feature type="modified residue" description="4-aspartylphosphate" evidence="11">
    <location>
        <position position="1029"/>
    </location>
</feature>
<feature type="transmembrane region" description="Helical" evidence="12">
    <location>
        <begin position="685"/>
        <end position="708"/>
    </location>
</feature>
<dbReference type="PROSITE" id="PS50110">
    <property type="entry name" value="RESPONSE_REGULATORY"/>
    <property type="match status" value="1"/>
</dbReference>
<evidence type="ECO:0000256" key="10">
    <source>
        <dbReference type="ARBA" id="ARBA00068150"/>
    </source>
</evidence>
<keyword evidence="17" id="KW-1185">Reference proteome</keyword>
<keyword evidence="4" id="KW-0808">Transferase</keyword>
<keyword evidence="13" id="KW-0732">Signal</keyword>
<dbReference type="FunFam" id="3.30.565.10:FF:000010">
    <property type="entry name" value="Sensor histidine kinase RcsC"/>
    <property type="match status" value="1"/>
</dbReference>
<keyword evidence="5" id="KW-0547">Nucleotide-binding</keyword>
<evidence type="ECO:0000256" key="2">
    <source>
        <dbReference type="ARBA" id="ARBA00012438"/>
    </source>
</evidence>
<reference evidence="16 17" key="1">
    <citation type="journal article" date="2011" name="Stand. Genomic Sci.">
        <title>Complete genome sequence of Haliscomenobacter hydrossis type strain (O).</title>
        <authorList>
            <consortium name="US DOE Joint Genome Institute (JGI-PGF)"/>
            <person name="Daligault H."/>
            <person name="Lapidus A."/>
            <person name="Zeytun A."/>
            <person name="Nolan M."/>
            <person name="Lucas S."/>
            <person name="Del Rio T.G."/>
            <person name="Tice H."/>
            <person name="Cheng J.F."/>
            <person name="Tapia R."/>
            <person name="Han C."/>
            <person name="Goodwin L."/>
            <person name="Pitluck S."/>
            <person name="Liolios K."/>
            <person name="Pagani I."/>
            <person name="Ivanova N."/>
            <person name="Huntemann M."/>
            <person name="Mavromatis K."/>
            <person name="Mikhailova N."/>
            <person name="Pati A."/>
            <person name="Chen A."/>
            <person name="Palaniappan K."/>
            <person name="Land M."/>
            <person name="Hauser L."/>
            <person name="Brambilla E.M."/>
            <person name="Rohde M."/>
            <person name="Verbarg S."/>
            <person name="Goker M."/>
            <person name="Bristow J."/>
            <person name="Eisen J.A."/>
            <person name="Markowitz V."/>
            <person name="Hugenholtz P."/>
            <person name="Kyrpides N.C."/>
            <person name="Klenk H.P."/>
            <person name="Woyke T."/>
        </authorList>
    </citation>
    <scope>NUCLEOTIDE SEQUENCE [LARGE SCALE GENOMIC DNA]</scope>
    <source>
        <strain evidence="17">ATCC 27775 / DSM 1100 / LMG 10767 / O</strain>
    </source>
</reference>
<feature type="transmembrane region" description="Helical" evidence="12">
    <location>
        <begin position="552"/>
        <end position="571"/>
    </location>
</feature>
<dbReference type="GO" id="GO:0000155">
    <property type="term" value="F:phosphorelay sensor kinase activity"/>
    <property type="evidence" value="ECO:0007669"/>
    <property type="project" value="InterPro"/>
</dbReference>
<evidence type="ECO:0000256" key="7">
    <source>
        <dbReference type="ARBA" id="ARBA00022840"/>
    </source>
</evidence>
<dbReference type="FunFam" id="1.10.287.130:FF:000002">
    <property type="entry name" value="Two-component osmosensing histidine kinase"/>
    <property type="match status" value="1"/>
</dbReference>
<dbReference type="SUPFAM" id="SSF52172">
    <property type="entry name" value="CheY-like"/>
    <property type="match status" value="1"/>
</dbReference>
<dbReference type="Pfam" id="PF07695">
    <property type="entry name" value="7TMR-DISM_7TM"/>
    <property type="match status" value="1"/>
</dbReference>
<evidence type="ECO:0000256" key="12">
    <source>
        <dbReference type="SAM" id="Phobius"/>
    </source>
</evidence>
<dbReference type="STRING" id="760192.Halhy_5231"/>
<accession>F4L5Z7</accession>
<dbReference type="SMART" id="SM00448">
    <property type="entry name" value="REC"/>
    <property type="match status" value="1"/>
</dbReference>
<dbReference type="InterPro" id="IPR036097">
    <property type="entry name" value="HisK_dim/P_sf"/>
</dbReference>
<feature type="domain" description="Response regulatory" evidence="15">
    <location>
        <begin position="978"/>
        <end position="1097"/>
    </location>
</feature>
<dbReference type="Pfam" id="PF02518">
    <property type="entry name" value="HATPase_c"/>
    <property type="match status" value="1"/>
</dbReference>
<protein>
    <recommendedName>
        <fullName evidence="10">Sensory/regulatory protein RpfC</fullName>
        <ecNumber evidence="2">2.7.13.3</ecNumber>
    </recommendedName>
</protein>
<dbReference type="SMART" id="SM00387">
    <property type="entry name" value="HATPase_c"/>
    <property type="match status" value="1"/>
</dbReference>
<evidence type="ECO:0000313" key="16">
    <source>
        <dbReference type="EMBL" id="AEE53057.1"/>
    </source>
</evidence>
<dbReference type="PRINTS" id="PR00344">
    <property type="entry name" value="BCTRLSENSOR"/>
</dbReference>
<dbReference type="InterPro" id="IPR005467">
    <property type="entry name" value="His_kinase_dom"/>
</dbReference>
<keyword evidence="3 11" id="KW-0597">Phosphoprotein</keyword>
<dbReference type="InterPro" id="IPR003594">
    <property type="entry name" value="HATPase_dom"/>
</dbReference>
<evidence type="ECO:0000256" key="9">
    <source>
        <dbReference type="ARBA" id="ARBA00064003"/>
    </source>
</evidence>
<dbReference type="PANTHER" id="PTHR45339">
    <property type="entry name" value="HYBRID SIGNAL TRANSDUCTION HISTIDINE KINASE J"/>
    <property type="match status" value="1"/>
</dbReference>
<name>F4L5Z7_HALH1</name>
<keyword evidence="6 16" id="KW-0418">Kinase</keyword>
<dbReference type="Pfam" id="PF07696">
    <property type="entry name" value="7TMR-DISMED2"/>
    <property type="match status" value="2"/>
</dbReference>
<reference key="2">
    <citation type="submission" date="2011-04" db="EMBL/GenBank/DDBJ databases">
        <title>Complete sequence of chromosome of Haliscomenobacter hydrossis DSM 1100.</title>
        <authorList>
            <consortium name="US DOE Joint Genome Institute (JGI-PGF)"/>
            <person name="Lucas S."/>
            <person name="Han J."/>
            <person name="Lapidus A."/>
            <person name="Bruce D."/>
            <person name="Goodwin L."/>
            <person name="Pitluck S."/>
            <person name="Peters L."/>
            <person name="Kyrpides N."/>
            <person name="Mavromatis K."/>
            <person name="Ivanova N."/>
            <person name="Ovchinnikova G."/>
            <person name="Pagani I."/>
            <person name="Daligault H."/>
            <person name="Detter J.C."/>
            <person name="Han C."/>
            <person name="Land M."/>
            <person name="Hauser L."/>
            <person name="Markowitz V."/>
            <person name="Cheng J.-F."/>
            <person name="Hugenholtz P."/>
            <person name="Woyke T."/>
            <person name="Wu D."/>
            <person name="Verbarg S."/>
            <person name="Frueling A."/>
            <person name="Brambilla E."/>
            <person name="Klenk H.-P."/>
            <person name="Eisen J.A."/>
        </authorList>
    </citation>
    <scope>NUCLEOTIDE SEQUENCE</scope>
    <source>
        <strain>DSM 1100</strain>
    </source>
</reference>
<feature type="transmembrane region" description="Helical" evidence="12">
    <location>
        <begin position="633"/>
        <end position="651"/>
    </location>
</feature>
<feature type="transmembrane region" description="Helical" evidence="12">
    <location>
        <begin position="592"/>
        <end position="613"/>
    </location>
</feature>
<gene>
    <name evidence="16" type="ordered locus">Halhy_5231</name>
</gene>
<dbReference type="Gene3D" id="2.60.40.2380">
    <property type="match status" value="2"/>
</dbReference>
<feature type="transmembrane region" description="Helical" evidence="12">
    <location>
        <begin position="528"/>
        <end position="546"/>
    </location>
</feature>
<dbReference type="InterPro" id="IPR036890">
    <property type="entry name" value="HATPase_C_sf"/>
</dbReference>
<dbReference type="Gene3D" id="3.40.50.2300">
    <property type="match status" value="1"/>
</dbReference>
<dbReference type="PROSITE" id="PS50109">
    <property type="entry name" value="HIS_KIN"/>
    <property type="match status" value="1"/>
</dbReference>
<dbReference type="CDD" id="cd00082">
    <property type="entry name" value="HisKA"/>
    <property type="match status" value="1"/>
</dbReference>
<comment type="subunit">
    <text evidence="9">At low DSF concentrations, interacts with RpfF.</text>
</comment>
<dbReference type="HOGENOM" id="CLU_283396_0_0_10"/>
<dbReference type="InterPro" id="IPR004358">
    <property type="entry name" value="Sig_transdc_His_kin-like_C"/>
</dbReference>
<keyword evidence="7" id="KW-0067">ATP-binding</keyword>
<keyword evidence="12" id="KW-1133">Transmembrane helix</keyword>
<evidence type="ECO:0000256" key="8">
    <source>
        <dbReference type="ARBA" id="ARBA00023012"/>
    </source>
</evidence>
<dbReference type="SMART" id="SM00388">
    <property type="entry name" value="HisKA"/>
    <property type="match status" value="1"/>
</dbReference>
<dbReference type="GO" id="GO:0005524">
    <property type="term" value="F:ATP binding"/>
    <property type="evidence" value="ECO:0007669"/>
    <property type="project" value="UniProtKB-KW"/>
</dbReference>
<evidence type="ECO:0000256" key="1">
    <source>
        <dbReference type="ARBA" id="ARBA00000085"/>
    </source>
</evidence>
<evidence type="ECO:0000256" key="6">
    <source>
        <dbReference type="ARBA" id="ARBA00022777"/>
    </source>
</evidence>
<evidence type="ECO:0000256" key="5">
    <source>
        <dbReference type="ARBA" id="ARBA00022741"/>
    </source>
</evidence>